<evidence type="ECO:0000313" key="18">
    <source>
        <dbReference type="EMBL" id="RAJ35567.1"/>
    </source>
</evidence>
<dbReference type="InterPro" id="IPR005467">
    <property type="entry name" value="His_kinase_dom"/>
</dbReference>
<dbReference type="SUPFAM" id="SSF55874">
    <property type="entry name" value="ATPase domain of HSP90 chaperone/DNA topoisomerase II/histidine kinase"/>
    <property type="match status" value="1"/>
</dbReference>
<dbReference type="InterPro" id="IPR004358">
    <property type="entry name" value="Sig_transdc_His_kin-like_C"/>
</dbReference>
<dbReference type="GO" id="GO:0046983">
    <property type="term" value="F:protein dimerization activity"/>
    <property type="evidence" value="ECO:0007669"/>
    <property type="project" value="InterPro"/>
</dbReference>
<comment type="caution">
    <text evidence="18">The sequence shown here is derived from an EMBL/GenBank/DDBJ whole genome shotgun (WGS) entry which is preliminary data.</text>
</comment>
<evidence type="ECO:0000256" key="8">
    <source>
        <dbReference type="ARBA" id="ARBA00022679"/>
    </source>
</evidence>
<dbReference type="GO" id="GO:0016020">
    <property type="term" value="C:membrane"/>
    <property type="evidence" value="ECO:0007669"/>
    <property type="project" value="InterPro"/>
</dbReference>
<feature type="domain" description="Histidine kinase" evidence="17">
    <location>
        <begin position="76"/>
        <end position="268"/>
    </location>
</feature>
<dbReference type="CDD" id="cd16917">
    <property type="entry name" value="HATPase_UhpB-NarQ-NarX-like"/>
    <property type="match status" value="1"/>
</dbReference>
<keyword evidence="13" id="KW-0411">Iron-sulfur</keyword>
<dbReference type="Pfam" id="PF02518">
    <property type="entry name" value="HATPase_c"/>
    <property type="match status" value="1"/>
</dbReference>
<evidence type="ECO:0000256" key="16">
    <source>
        <dbReference type="SAM" id="Phobius"/>
    </source>
</evidence>
<organism evidence="18 19">
    <name type="scientific">Pedobacter cryoconitis</name>
    <dbReference type="NCBI Taxonomy" id="188932"/>
    <lineage>
        <taxon>Bacteria</taxon>
        <taxon>Pseudomonadati</taxon>
        <taxon>Bacteroidota</taxon>
        <taxon>Sphingobacteriia</taxon>
        <taxon>Sphingobacteriales</taxon>
        <taxon>Sphingobacteriaceae</taxon>
        <taxon>Pedobacter</taxon>
    </lineage>
</organism>
<keyword evidence="7" id="KW-0963">Cytoplasm</keyword>
<evidence type="ECO:0000256" key="15">
    <source>
        <dbReference type="ARBA" id="ARBA00030800"/>
    </source>
</evidence>
<evidence type="ECO:0000256" key="1">
    <source>
        <dbReference type="ARBA" id="ARBA00000085"/>
    </source>
</evidence>
<dbReference type="GO" id="GO:0046872">
    <property type="term" value="F:metal ion binding"/>
    <property type="evidence" value="ECO:0007669"/>
    <property type="project" value="UniProtKB-KW"/>
</dbReference>
<evidence type="ECO:0000256" key="2">
    <source>
        <dbReference type="ARBA" id="ARBA00001966"/>
    </source>
</evidence>
<keyword evidence="10 18" id="KW-0418">Kinase</keyword>
<sequence>MLVLRFYMQISSKELILLIAIITFIFLIAPLFLIIYIFLYNKKKAKHLEEKEVLKKTFELELLKSQVEVQEHILQTIAGDLHDNIGQLLSLTSMTLSSIKADHLREEKINTAAELTHRAIKELRQLSKKMNGQELIKKSLGHAIAYELDWLKKGLAYEIQFTDNTTHSISAHADKELIMFRLFQEILSNILKHAQATRIKITIDQTKDYLSLFVQDNGKGFILADKLEAGDGLGLGNLQKRTSMMDGNFTINSTPGKGTDIQVSIPYQ</sequence>
<dbReference type="GO" id="GO:0005737">
    <property type="term" value="C:cytoplasm"/>
    <property type="evidence" value="ECO:0007669"/>
    <property type="project" value="UniProtKB-SubCell"/>
</dbReference>
<keyword evidence="8" id="KW-0808">Transferase</keyword>
<comment type="cofactor">
    <cofactor evidence="2">
        <name>[4Fe-4S] cluster</name>
        <dbReference type="ChEBI" id="CHEBI:49883"/>
    </cofactor>
</comment>
<keyword evidence="12" id="KW-0902">Two-component regulatory system</keyword>
<keyword evidence="11" id="KW-0408">Iron</keyword>
<dbReference type="Gene3D" id="1.20.5.1930">
    <property type="match status" value="1"/>
</dbReference>
<dbReference type="Proteomes" id="UP000249754">
    <property type="component" value="Unassembled WGS sequence"/>
</dbReference>
<dbReference type="EC" id="2.7.13.3" evidence="4"/>
<dbReference type="InterPro" id="IPR036890">
    <property type="entry name" value="HATPase_C_sf"/>
</dbReference>
<dbReference type="EMBL" id="QLLR01000002">
    <property type="protein sequence ID" value="RAJ35567.1"/>
    <property type="molecule type" value="Genomic_DNA"/>
</dbReference>
<name>A0A327TCE0_9SPHI</name>
<dbReference type="GO" id="GO:0000155">
    <property type="term" value="F:phosphorelay sensor kinase activity"/>
    <property type="evidence" value="ECO:0007669"/>
    <property type="project" value="InterPro"/>
</dbReference>
<evidence type="ECO:0000256" key="14">
    <source>
        <dbReference type="ARBA" id="ARBA00024827"/>
    </source>
</evidence>
<dbReference type="PRINTS" id="PR00344">
    <property type="entry name" value="BCTRLSENSOR"/>
</dbReference>
<evidence type="ECO:0000256" key="3">
    <source>
        <dbReference type="ARBA" id="ARBA00004496"/>
    </source>
</evidence>
<dbReference type="InterPro" id="IPR050482">
    <property type="entry name" value="Sensor_HK_TwoCompSys"/>
</dbReference>
<keyword evidence="16" id="KW-0472">Membrane</keyword>
<accession>A0A327TCE0</accession>
<evidence type="ECO:0000256" key="10">
    <source>
        <dbReference type="ARBA" id="ARBA00022777"/>
    </source>
</evidence>
<dbReference type="Gene3D" id="3.30.565.10">
    <property type="entry name" value="Histidine kinase-like ATPase, C-terminal domain"/>
    <property type="match status" value="1"/>
</dbReference>
<dbReference type="PANTHER" id="PTHR24421">
    <property type="entry name" value="NITRATE/NITRITE SENSOR PROTEIN NARX-RELATED"/>
    <property type="match status" value="1"/>
</dbReference>
<evidence type="ECO:0000256" key="13">
    <source>
        <dbReference type="ARBA" id="ARBA00023014"/>
    </source>
</evidence>
<protein>
    <recommendedName>
        <fullName evidence="5">Oxygen sensor histidine kinase NreB</fullName>
        <ecNumber evidence="4">2.7.13.3</ecNumber>
    </recommendedName>
    <alternativeName>
        <fullName evidence="15">Nitrogen regulation protein B</fullName>
    </alternativeName>
</protein>
<keyword evidence="16" id="KW-0812">Transmembrane</keyword>
<dbReference type="Pfam" id="PF07730">
    <property type="entry name" value="HisKA_3"/>
    <property type="match status" value="1"/>
</dbReference>
<evidence type="ECO:0000256" key="4">
    <source>
        <dbReference type="ARBA" id="ARBA00012438"/>
    </source>
</evidence>
<evidence type="ECO:0000256" key="5">
    <source>
        <dbReference type="ARBA" id="ARBA00017322"/>
    </source>
</evidence>
<dbReference type="InterPro" id="IPR003594">
    <property type="entry name" value="HATPase_dom"/>
</dbReference>
<dbReference type="GO" id="GO:0051539">
    <property type="term" value="F:4 iron, 4 sulfur cluster binding"/>
    <property type="evidence" value="ECO:0007669"/>
    <property type="project" value="UniProtKB-KW"/>
</dbReference>
<comment type="function">
    <text evidence="14">Member of the two-component regulatory system NreB/NreC involved in the control of dissimilatory nitrate/nitrite reduction in response to oxygen. NreB functions as a direct oxygen sensor histidine kinase which is autophosphorylated, in the absence of oxygen, probably at the conserved histidine residue, and transfers its phosphate group probably to a conserved aspartate residue of NreC. NreB/NreC activates the expression of the nitrate (narGHJI) and nitrite (nir) reductase operons, as well as the putative nitrate transporter gene narT.</text>
</comment>
<dbReference type="PROSITE" id="PS50109">
    <property type="entry name" value="HIS_KIN"/>
    <property type="match status" value="1"/>
</dbReference>
<comment type="subcellular location">
    <subcellularLocation>
        <location evidence="3">Cytoplasm</location>
    </subcellularLocation>
</comment>
<evidence type="ECO:0000256" key="6">
    <source>
        <dbReference type="ARBA" id="ARBA00022485"/>
    </source>
</evidence>
<keyword evidence="6" id="KW-0004">4Fe-4S</keyword>
<evidence type="ECO:0000313" key="19">
    <source>
        <dbReference type="Proteomes" id="UP000249754"/>
    </source>
</evidence>
<reference evidence="18 19" key="1">
    <citation type="submission" date="2018-06" db="EMBL/GenBank/DDBJ databases">
        <title>Genomic Encyclopedia of Archaeal and Bacterial Type Strains, Phase II (KMG-II): from individual species to whole genera.</title>
        <authorList>
            <person name="Goeker M."/>
        </authorList>
    </citation>
    <scope>NUCLEOTIDE SEQUENCE [LARGE SCALE GENOMIC DNA]</scope>
    <source>
        <strain evidence="18 19">DSM 14825</strain>
    </source>
</reference>
<comment type="catalytic activity">
    <reaction evidence="1">
        <text>ATP + protein L-histidine = ADP + protein N-phospho-L-histidine.</text>
        <dbReference type="EC" id="2.7.13.3"/>
    </reaction>
</comment>
<proteinExistence type="predicted"/>
<evidence type="ECO:0000256" key="7">
    <source>
        <dbReference type="ARBA" id="ARBA00022490"/>
    </source>
</evidence>
<dbReference type="SMART" id="SM00387">
    <property type="entry name" value="HATPase_c"/>
    <property type="match status" value="1"/>
</dbReference>
<evidence type="ECO:0000256" key="11">
    <source>
        <dbReference type="ARBA" id="ARBA00023004"/>
    </source>
</evidence>
<keyword evidence="9" id="KW-0479">Metal-binding</keyword>
<evidence type="ECO:0000259" key="17">
    <source>
        <dbReference type="PROSITE" id="PS50109"/>
    </source>
</evidence>
<keyword evidence="16" id="KW-1133">Transmembrane helix</keyword>
<evidence type="ECO:0000256" key="9">
    <source>
        <dbReference type="ARBA" id="ARBA00022723"/>
    </source>
</evidence>
<evidence type="ECO:0000256" key="12">
    <source>
        <dbReference type="ARBA" id="ARBA00023012"/>
    </source>
</evidence>
<feature type="transmembrane region" description="Helical" evidence="16">
    <location>
        <begin position="15"/>
        <end position="39"/>
    </location>
</feature>
<dbReference type="AlphaFoldDB" id="A0A327TCE0"/>
<gene>
    <name evidence="18" type="ORF">LY11_00812</name>
</gene>
<dbReference type="InterPro" id="IPR011712">
    <property type="entry name" value="Sig_transdc_His_kin_sub3_dim/P"/>
</dbReference>